<gene>
    <name evidence="11" type="ORF">HKI87_11g66940</name>
</gene>
<dbReference type="Proteomes" id="UP001472866">
    <property type="component" value="Chromosome 11"/>
</dbReference>
<keyword evidence="12" id="KW-1185">Reference proteome</keyword>
<name>A0AAX4PFF5_9CHLO</name>
<sequence>MASIIQDVAEFLFEDEEFGSSLENFAKDNCSVFTEGEEHKLEYTELYQKYQGLFEEKLESFLKTKNCNSDEFMKACQEAAEKGEEEDDNAAFLTFLLALVDYGTFVQMMKETAGVE</sequence>
<accession>A0AAX4PFF5</accession>
<comment type="similarity">
    <text evidence="3">Belongs to the CFAP36 family.</text>
</comment>
<keyword evidence="8" id="KW-0966">Cell projection</keyword>
<dbReference type="InterPro" id="IPR023379">
    <property type="entry name" value="BART_dom"/>
</dbReference>
<dbReference type="InterPro" id="IPR038888">
    <property type="entry name" value="CFAP36"/>
</dbReference>
<evidence type="ECO:0000256" key="2">
    <source>
        <dbReference type="ARBA" id="ARBA00004496"/>
    </source>
</evidence>
<keyword evidence="5" id="KW-0963">Cytoplasm</keyword>
<comment type="subcellular location">
    <subcellularLocation>
        <location evidence="1">Cell projection</location>
        <location evidence="1">Cilium</location>
    </subcellularLocation>
    <subcellularLocation>
        <location evidence="2">Cytoplasm</location>
    </subcellularLocation>
</comment>
<evidence type="ECO:0000256" key="7">
    <source>
        <dbReference type="ARBA" id="ARBA00023069"/>
    </source>
</evidence>
<dbReference type="AlphaFoldDB" id="A0AAX4PFF5"/>
<organism evidence="11 12">
    <name type="scientific">Chloropicon roscoffensis</name>
    <dbReference type="NCBI Taxonomy" id="1461544"/>
    <lineage>
        <taxon>Eukaryota</taxon>
        <taxon>Viridiplantae</taxon>
        <taxon>Chlorophyta</taxon>
        <taxon>Chloropicophyceae</taxon>
        <taxon>Chloropicales</taxon>
        <taxon>Chloropicaceae</taxon>
        <taxon>Chloropicon</taxon>
    </lineage>
</organism>
<evidence type="ECO:0000313" key="11">
    <source>
        <dbReference type="EMBL" id="WZN65137.1"/>
    </source>
</evidence>
<evidence type="ECO:0000256" key="6">
    <source>
        <dbReference type="ARBA" id="ARBA00023054"/>
    </source>
</evidence>
<evidence type="ECO:0000256" key="3">
    <source>
        <dbReference type="ARBA" id="ARBA00007460"/>
    </source>
</evidence>
<dbReference type="EMBL" id="CP151511">
    <property type="protein sequence ID" value="WZN65137.1"/>
    <property type="molecule type" value="Genomic_DNA"/>
</dbReference>
<evidence type="ECO:0000256" key="5">
    <source>
        <dbReference type="ARBA" id="ARBA00022490"/>
    </source>
</evidence>
<dbReference type="PANTHER" id="PTHR21532:SF0">
    <property type="entry name" value="CILIA- AND FLAGELLA-ASSOCIATED PROTEIN 36"/>
    <property type="match status" value="1"/>
</dbReference>
<protein>
    <recommendedName>
        <fullName evidence="4">Cilia- and flagella-associated protein 36</fullName>
    </recommendedName>
    <alternativeName>
        <fullName evidence="9">Coiled-coil domain-containing protein 104</fullName>
    </alternativeName>
</protein>
<dbReference type="InterPro" id="IPR042541">
    <property type="entry name" value="BART_sf"/>
</dbReference>
<dbReference type="Pfam" id="PF11527">
    <property type="entry name" value="ARL2_Bind_BART"/>
    <property type="match status" value="1"/>
</dbReference>
<proteinExistence type="inferred from homology"/>
<keyword evidence="6" id="KW-0175">Coiled coil</keyword>
<evidence type="ECO:0000259" key="10">
    <source>
        <dbReference type="Pfam" id="PF11527"/>
    </source>
</evidence>
<keyword evidence="7" id="KW-0969">Cilium</keyword>
<dbReference type="GO" id="GO:0005930">
    <property type="term" value="C:axoneme"/>
    <property type="evidence" value="ECO:0007669"/>
    <property type="project" value="TreeGrafter"/>
</dbReference>
<evidence type="ECO:0000313" key="12">
    <source>
        <dbReference type="Proteomes" id="UP001472866"/>
    </source>
</evidence>
<dbReference type="GO" id="GO:0097546">
    <property type="term" value="C:ciliary base"/>
    <property type="evidence" value="ECO:0007669"/>
    <property type="project" value="TreeGrafter"/>
</dbReference>
<evidence type="ECO:0000256" key="1">
    <source>
        <dbReference type="ARBA" id="ARBA00004138"/>
    </source>
</evidence>
<dbReference type="PANTHER" id="PTHR21532">
    <property type="entry name" value="PHOSPHODIESTERASE HL"/>
    <property type="match status" value="1"/>
</dbReference>
<feature type="domain" description="BART" evidence="10">
    <location>
        <begin position="3"/>
        <end position="111"/>
    </location>
</feature>
<dbReference type="Gene3D" id="1.20.1520.10">
    <property type="entry name" value="ADP-ribosylation factor-like 2-binding protein, domain"/>
    <property type="match status" value="1"/>
</dbReference>
<reference evidence="11 12" key="1">
    <citation type="submission" date="2024-03" db="EMBL/GenBank/DDBJ databases">
        <title>Complete genome sequence of the green alga Chloropicon roscoffensis RCC1871.</title>
        <authorList>
            <person name="Lemieux C."/>
            <person name="Pombert J.-F."/>
            <person name="Otis C."/>
            <person name="Turmel M."/>
        </authorList>
    </citation>
    <scope>NUCLEOTIDE SEQUENCE [LARGE SCALE GENOMIC DNA]</scope>
    <source>
        <strain evidence="11 12">RCC1871</strain>
    </source>
</reference>
<evidence type="ECO:0000256" key="4">
    <source>
        <dbReference type="ARBA" id="ARBA00021815"/>
    </source>
</evidence>
<evidence type="ECO:0000256" key="9">
    <source>
        <dbReference type="ARBA" id="ARBA00031593"/>
    </source>
</evidence>
<evidence type="ECO:0000256" key="8">
    <source>
        <dbReference type="ARBA" id="ARBA00023273"/>
    </source>
</evidence>